<dbReference type="OrthoDB" id="6902207at2"/>
<accession>A0A1I5WUF9</accession>
<evidence type="ECO:0000256" key="2">
    <source>
        <dbReference type="SAM" id="SignalP"/>
    </source>
</evidence>
<dbReference type="RefSeq" id="WP_074917401.1">
    <property type="nucleotide sequence ID" value="NZ_FOXK01000009.1"/>
</dbReference>
<keyword evidence="2" id="KW-0732">Signal</keyword>
<name>A0A1I5WUF9_9GAMM</name>
<feature type="region of interest" description="Disordered" evidence="1">
    <location>
        <begin position="70"/>
        <end position="101"/>
    </location>
</feature>
<evidence type="ECO:0000256" key="1">
    <source>
        <dbReference type="SAM" id="MobiDB-lite"/>
    </source>
</evidence>
<dbReference type="EMBL" id="FOXK01000009">
    <property type="protein sequence ID" value="SFQ23146.1"/>
    <property type="molecule type" value="Genomic_DNA"/>
</dbReference>
<protein>
    <submittedName>
        <fullName evidence="3">Uncharacterized protein</fullName>
    </submittedName>
</protein>
<dbReference type="Proteomes" id="UP000182025">
    <property type="component" value="Unassembled WGS sequence"/>
</dbReference>
<sequence>MTYRHLLALALALPLAVALPVAAAEWSDNAKTEFVQQCIAGAPAGYEEPQLRAYCDCAATKVSQEFSEAELQEISRQSPPDPAMQQRLVNASSSCAGKLKP</sequence>
<dbReference type="AlphaFoldDB" id="A0A1I5WUF9"/>
<feature type="signal peptide" evidence="2">
    <location>
        <begin position="1"/>
        <end position="23"/>
    </location>
</feature>
<reference evidence="4" key="1">
    <citation type="submission" date="2016-10" db="EMBL/GenBank/DDBJ databases">
        <authorList>
            <person name="Varghese N."/>
            <person name="Submissions S."/>
        </authorList>
    </citation>
    <scope>NUCLEOTIDE SEQUENCE [LARGE SCALE GENOMIC DNA]</scope>
    <source>
        <strain evidence="4">JCM 15604</strain>
    </source>
</reference>
<keyword evidence="4" id="KW-1185">Reference proteome</keyword>
<organism evidence="3 4">
    <name type="scientific">Ectopseudomonas toyotomiensis</name>
    <dbReference type="NCBI Taxonomy" id="554344"/>
    <lineage>
        <taxon>Bacteria</taxon>
        <taxon>Pseudomonadati</taxon>
        <taxon>Pseudomonadota</taxon>
        <taxon>Gammaproteobacteria</taxon>
        <taxon>Pseudomonadales</taxon>
        <taxon>Pseudomonadaceae</taxon>
        <taxon>Ectopseudomonas</taxon>
    </lineage>
</organism>
<evidence type="ECO:0000313" key="3">
    <source>
        <dbReference type="EMBL" id="SFQ23146.1"/>
    </source>
</evidence>
<gene>
    <name evidence="3" type="ORF">SAMN05216177_109155</name>
</gene>
<feature type="chain" id="PRO_5015066239" evidence="2">
    <location>
        <begin position="24"/>
        <end position="101"/>
    </location>
</feature>
<evidence type="ECO:0000313" key="4">
    <source>
        <dbReference type="Proteomes" id="UP000182025"/>
    </source>
</evidence>
<proteinExistence type="predicted"/>